<feature type="compositionally biased region" description="Basic residues" evidence="1">
    <location>
        <begin position="33"/>
        <end position="44"/>
    </location>
</feature>
<reference evidence="2" key="1">
    <citation type="submission" date="2023-03" db="EMBL/GenBank/DDBJ databases">
        <authorList>
            <person name="Steffen K."/>
            <person name="Cardenas P."/>
        </authorList>
    </citation>
    <scope>NUCLEOTIDE SEQUENCE</scope>
</reference>
<feature type="compositionally biased region" description="Basic residues" evidence="1">
    <location>
        <begin position="56"/>
        <end position="67"/>
    </location>
</feature>
<organism evidence="2 3">
    <name type="scientific">Geodia barretti</name>
    <name type="common">Barrett's horny sponge</name>
    <dbReference type="NCBI Taxonomy" id="519541"/>
    <lineage>
        <taxon>Eukaryota</taxon>
        <taxon>Metazoa</taxon>
        <taxon>Porifera</taxon>
        <taxon>Demospongiae</taxon>
        <taxon>Heteroscleromorpha</taxon>
        <taxon>Tetractinellida</taxon>
        <taxon>Astrophorina</taxon>
        <taxon>Geodiidae</taxon>
        <taxon>Geodia</taxon>
    </lineage>
</organism>
<dbReference type="AlphaFoldDB" id="A0AA35TPM6"/>
<evidence type="ECO:0000313" key="3">
    <source>
        <dbReference type="Proteomes" id="UP001174909"/>
    </source>
</evidence>
<dbReference type="Proteomes" id="UP001174909">
    <property type="component" value="Unassembled WGS sequence"/>
</dbReference>
<feature type="region of interest" description="Disordered" evidence="1">
    <location>
        <begin position="23"/>
        <end position="74"/>
    </location>
</feature>
<evidence type="ECO:0000256" key="1">
    <source>
        <dbReference type="SAM" id="MobiDB-lite"/>
    </source>
</evidence>
<gene>
    <name evidence="2" type="ORF">GBAR_LOCUS28526</name>
</gene>
<sequence>PSAESWGPGRHLHLEPWLLRDQQDQTVVTHSTRNGRGRPSRRVSRAAAVRPPQRATHWHQNRRRSLRQRGGGGRAWSHLRLQKNPLPVNTAICYSTLPDPVYSLLPSAVPHSTPVKENSLCSVIIRRQHHLE</sequence>
<feature type="compositionally biased region" description="Low complexity" evidence="1">
    <location>
        <begin position="45"/>
        <end position="55"/>
    </location>
</feature>
<accession>A0AA35TPM6</accession>
<protein>
    <submittedName>
        <fullName evidence="2">Uncharacterized protein</fullName>
    </submittedName>
</protein>
<comment type="caution">
    <text evidence="2">The sequence shown here is derived from an EMBL/GenBank/DDBJ whole genome shotgun (WGS) entry which is preliminary data.</text>
</comment>
<feature type="non-terminal residue" evidence="2">
    <location>
        <position position="1"/>
    </location>
</feature>
<dbReference type="EMBL" id="CASHTH010003985">
    <property type="protein sequence ID" value="CAI8052110.1"/>
    <property type="molecule type" value="Genomic_DNA"/>
</dbReference>
<proteinExistence type="predicted"/>
<name>A0AA35TPM6_GEOBA</name>
<keyword evidence="3" id="KW-1185">Reference proteome</keyword>
<evidence type="ECO:0000313" key="2">
    <source>
        <dbReference type="EMBL" id="CAI8052110.1"/>
    </source>
</evidence>